<gene>
    <name evidence="8" type="ORF">HEB29_003975</name>
</gene>
<evidence type="ECO:0000256" key="1">
    <source>
        <dbReference type="ARBA" id="ARBA00001966"/>
    </source>
</evidence>
<keyword evidence="2" id="KW-0949">S-adenosyl-L-methionine</keyword>
<evidence type="ECO:0000259" key="7">
    <source>
        <dbReference type="PROSITE" id="PS51918"/>
    </source>
</evidence>
<dbReference type="InterPro" id="IPR051198">
    <property type="entry name" value="BchE-like"/>
</dbReference>
<dbReference type="SMART" id="SM00729">
    <property type="entry name" value="Elp3"/>
    <property type="match status" value="1"/>
</dbReference>
<dbReference type="CDD" id="cd01335">
    <property type="entry name" value="Radical_SAM"/>
    <property type="match status" value="1"/>
</dbReference>
<dbReference type="InterPro" id="IPR036724">
    <property type="entry name" value="Cobalamin-bd_sf"/>
</dbReference>
<dbReference type="GO" id="GO:0008168">
    <property type="term" value="F:methyltransferase activity"/>
    <property type="evidence" value="ECO:0007669"/>
    <property type="project" value="UniProtKB-KW"/>
</dbReference>
<evidence type="ECO:0000256" key="5">
    <source>
        <dbReference type="ARBA" id="ARBA00023014"/>
    </source>
</evidence>
<keyword evidence="5" id="KW-0411">Iron-sulfur</keyword>
<keyword evidence="8" id="KW-0489">Methyltransferase</keyword>
<dbReference type="PROSITE" id="PS51918">
    <property type="entry name" value="RADICAL_SAM"/>
    <property type="match status" value="1"/>
</dbReference>
<evidence type="ECO:0000313" key="8">
    <source>
        <dbReference type="EMBL" id="NYE42964.1"/>
    </source>
</evidence>
<name>A0A7Y9HEE3_9ACTN</name>
<dbReference type="InterPro" id="IPR007197">
    <property type="entry name" value="rSAM"/>
</dbReference>
<keyword evidence="8" id="KW-0808">Transferase</keyword>
<dbReference type="InterPro" id="IPR006158">
    <property type="entry name" value="Cobalamin-bd"/>
</dbReference>
<comment type="caution">
    <text evidence="8">The sequence shown here is derived from an EMBL/GenBank/DDBJ whole genome shotgun (WGS) entry which is preliminary data.</text>
</comment>
<dbReference type="PANTHER" id="PTHR43409">
    <property type="entry name" value="ANAEROBIC MAGNESIUM-PROTOPORPHYRIN IX MONOMETHYL ESTER CYCLASE-RELATED"/>
    <property type="match status" value="1"/>
</dbReference>
<dbReference type="Proteomes" id="UP000530403">
    <property type="component" value="Unassembled WGS sequence"/>
</dbReference>
<dbReference type="Gene3D" id="3.80.30.20">
    <property type="entry name" value="tm_1862 like domain"/>
    <property type="match status" value="1"/>
</dbReference>
<dbReference type="SFLD" id="SFLDS00029">
    <property type="entry name" value="Radical_SAM"/>
    <property type="match status" value="1"/>
</dbReference>
<proteinExistence type="predicted"/>
<organism evidence="8 9">
    <name type="scientific">Streptomyces fulvorobeus</name>
    <dbReference type="NCBI Taxonomy" id="284028"/>
    <lineage>
        <taxon>Bacteria</taxon>
        <taxon>Bacillati</taxon>
        <taxon>Actinomycetota</taxon>
        <taxon>Actinomycetes</taxon>
        <taxon>Kitasatosporales</taxon>
        <taxon>Streptomycetaceae</taxon>
        <taxon>Streptomyces</taxon>
    </lineage>
</organism>
<keyword evidence="4" id="KW-0408">Iron</keyword>
<feature type="domain" description="Radical SAM core" evidence="7">
    <location>
        <begin position="195"/>
        <end position="420"/>
    </location>
</feature>
<dbReference type="PANTHER" id="PTHR43409:SF16">
    <property type="entry name" value="SLR0320 PROTEIN"/>
    <property type="match status" value="1"/>
</dbReference>
<evidence type="ECO:0000256" key="3">
    <source>
        <dbReference type="ARBA" id="ARBA00022723"/>
    </source>
</evidence>
<protein>
    <submittedName>
        <fullName evidence="8">Putative methyltransferase</fullName>
    </submittedName>
</protein>
<dbReference type="AlphaFoldDB" id="A0A7Y9HEE3"/>
<evidence type="ECO:0000313" key="9">
    <source>
        <dbReference type="Proteomes" id="UP000530403"/>
    </source>
</evidence>
<dbReference type="InterPro" id="IPR058240">
    <property type="entry name" value="rSAM_sf"/>
</dbReference>
<evidence type="ECO:0000259" key="6">
    <source>
        <dbReference type="PROSITE" id="PS51332"/>
    </source>
</evidence>
<evidence type="ECO:0000256" key="2">
    <source>
        <dbReference type="ARBA" id="ARBA00022691"/>
    </source>
</evidence>
<reference evidence="8 9" key="1">
    <citation type="submission" date="2020-07" db="EMBL/GenBank/DDBJ databases">
        <title>Sequencing the genomes of 1000 actinobacteria strains.</title>
        <authorList>
            <person name="Klenk H.-P."/>
        </authorList>
    </citation>
    <scope>NUCLEOTIDE SEQUENCE [LARGE SCALE GENOMIC DNA]</scope>
    <source>
        <strain evidence="8 9">DSM 41455</strain>
    </source>
</reference>
<feature type="domain" description="B12-binding" evidence="6">
    <location>
        <begin position="1"/>
        <end position="147"/>
    </location>
</feature>
<comment type="cofactor">
    <cofactor evidence="1">
        <name>[4Fe-4S] cluster</name>
        <dbReference type="ChEBI" id="CHEBI:49883"/>
    </cofactor>
</comment>
<dbReference type="InterPro" id="IPR006638">
    <property type="entry name" value="Elp3/MiaA/NifB-like_rSAM"/>
</dbReference>
<dbReference type="InterPro" id="IPR034466">
    <property type="entry name" value="Methyltransferase_Class_B"/>
</dbReference>
<accession>A0A7Y9HEE3</accession>
<dbReference type="GO" id="GO:0051536">
    <property type="term" value="F:iron-sulfur cluster binding"/>
    <property type="evidence" value="ECO:0007669"/>
    <property type="project" value="UniProtKB-KW"/>
</dbReference>
<dbReference type="SFLD" id="SFLDG01082">
    <property type="entry name" value="B12-binding_domain_containing"/>
    <property type="match status" value="1"/>
</dbReference>
<dbReference type="CDD" id="cd02068">
    <property type="entry name" value="radical_SAM_B12_BD"/>
    <property type="match status" value="1"/>
</dbReference>
<dbReference type="PROSITE" id="PS51332">
    <property type="entry name" value="B12_BINDING"/>
    <property type="match status" value="1"/>
</dbReference>
<dbReference type="SUPFAM" id="SSF52242">
    <property type="entry name" value="Cobalamin (vitamin B12)-binding domain"/>
    <property type="match status" value="1"/>
</dbReference>
<sequence>MTSMSAELPRRGRKVYFVGLNAFPFLPLVAGLLRTYAEQDENIASAYDFQEPVFLVAPVREMADGIVEPDVLALSCYVWNFRRQMKVAKLVKERYPNVLVVAGGPHVPDRPGDFFDRHPYVDVLAHGEGEVAFRGLLAERLTASPDYSTVPGVTVRREGVAVAGPKAVRLPRLIDTPSPYLLGVMDGAVATCRERGLRFYALWETNRGCPYSCSFCDWGSATMSTLRKFEDERLQDEIDWFARHDVEDLFICDANFGIMPRDLEIAHALAEARGELGAPRQVRVNFAKNSNDRVFDISKTWHDADLLMGTTLSMQSTDMDVLEAIDRKNIGLDNYRKLQQRYAGENIHTYTELILGLPLETARSFRDGIGSLLEAGNHEDLRVYELAILPNAPLNTPEKIEKYGLRTVPKRMYVERDGTPDDEAETMQMVMETNAMPRADWVECFSFIQSVQFLHNGCYTRYLSIFLRQEHEIGYTRFYEGLQKYFSSRPDSVLGALYLRMRSLYHDYIDIPTLPLANLVASQPDMAADLAPYGKRRGWTIDNWGWLRVARDFDRFHDELREYLGTLGLDPDQDARLDDVLRFQRDIMLRPDYSPDEGKSAEYAHDWPGYFTGGALEPRRVRVGYGDRSFGANGRYKPVAGDLKAFTMAAIGTSYPVSRMGHYCHRFESAEVTSAEPVAGELR</sequence>
<dbReference type="Gene3D" id="3.40.50.280">
    <property type="entry name" value="Cobalamin-binding domain"/>
    <property type="match status" value="1"/>
</dbReference>
<dbReference type="GO" id="GO:0031419">
    <property type="term" value="F:cobalamin binding"/>
    <property type="evidence" value="ECO:0007669"/>
    <property type="project" value="InterPro"/>
</dbReference>
<dbReference type="GO" id="GO:0032259">
    <property type="term" value="P:methylation"/>
    <property type="evidence" value="ECO:0007669"/>
    <property type="project" value="UniProtKB-KW"/>
</dbReference>
<dbReference type="GO" id="GO:0005829">
    <property type="term" value="C:cytosol"/>
    <property type="evidence" value="ECO:0007669"/>
    <property type="project" value="TreeGrafter"/>
</dbReference>
<dbReference type="SUPFAM" id="SSF102114">
    <property type="entry name" value="Radical SAM enzymes"/>
    <property type="match status" value="1"/>
</dbReference>
<evidence type="ECO:0000256" key="4">
    <source>
        <dbReference type="ARBA" id="ARBA00023004"/>
    </source>
</evidence>
<dbReference type="GO" id="GO:0046872">
    <property type="term" value="F:metal ion binding"/>
    <property type="evidence" value="ECO:0007669"/>
    <property type="project" value="UniProtKB-KW"/>
</dbReference>
<dbReference type="EMBL" id="JACCCF010000001">
    <property type="protein sequence ID" value="NYE42964.1"/>
    <property type="molecule type" value="Genomic_DNA"/>
</dbReference>
<dbReference type="Pfam" id="PF02310">
    <property type="entry name" value="B12-binding"/>
    <property type="match status" value="1"/>
</dbReference>
<dbReference type="InterPro" id="IPR034514">
    <property type="entry name" value="ThnK-like"/>
</dbReference>
<dbReference type="InterPro" id="IPR023404">
    <property type="entry name" value="rSAM_horseshoe"/>
</dbReference>
<dbReference type="SFLD" id="SFLDG01123">
    <property type="entry name" value="methyltransferase_(Class_B)"/>
    <property type="match status" value="1"/>
</dbReference>
<keyword evidence="3" id="KW-0479">Metal-binding</keyword>
<dbReference type="SFLD" id="SFLDF00435">
    <property type="entry name" value="carbapenem_intermediate_methyl"/>
    <property type="match status" value="1"/>
</dbReference>